<dbReference type="PROSITE" id="PS50995">
    <property type="entry name" value="HTH_MARR_2"/>
    <property type="match status" value="1"/>
</dbReference>
<comment type="caution">
    <text evidence="2">The sequence shown here is derived from an EMBL/GenBank/DDBJ whole genome shotgun (WGS) entry which is preliminary data.</text>
</comment>
<reference evidence="2 3" key="1">
    <citation type="journal article" date="2007" name="Int. J. Syst. Evol. Microbiol.">
        <title>Chryseobacterium flavum sp. nov., isolated from polluted soil.</title>
        <authorList>
            <person name="Zhou Y."/>
            <person name="Dong J."/>
            <person name="Wang X."/>
            <person name="Huang X."/>
            <person name="Zhang K.Y."/>
            <person name="Zhang Y.Q."/>
            <person name="Guo Y.F."/>
            <person name="Lai R."/>
            <person name="Li W.J."/>
        </authorList>
    </citation>
    <scope>NUCLEOTIDE SEQUENCE [LARGE SCALE GENOMIC DNA]</scope>
    <source>
        <strain evidence="2 3">KCTC 12877</strain>
    </source>
</reference>
<dbReference type="EMBL" id="QNUE01000004">
    <property type="protein sequence ID" value="REC68030.1"/>
    <property type="molecule type" value="Genomic_DNA"/>
</dbReference>
<organism evidence="2 3">
    <name type="scientific">Chryseobacterium flavum</name>
    <dbReference type="NCBI Taxonomy" id="415851"/>
    <lineage>
        <taxon>Bacteria</taxon>
        <taxon>Pseudomonadati</taxon>
        <taxon>Bacteroidota</taxon>
        <taxon>Flavobacteriia</taxon>
        <taxon>Flavobacteriales</taxon>
        <taxon>Weeksellaceae</taxon>
        <taxon>Chryseobacterium group</taxon>
        <taxon>Chryseobacterium</taxon>
    </lineage>
</organism>
<dbReference type="OrthoDB" id="763883at2"/>
<dbReference type="InterPro" id="IPR000835">
    <property type="entry name" value="HTH_MarR-typ"/>
</dbReference>
<dbReference type="InterPro" id="IPR036390">
    <property type="entry name" value="WH_DNA-bd_sf"/>
</dbReference>
<name>A0A3D9CQJ0_9FLAO</name>
<accession>A0A3D9CQJ0</accession>
<dbReference type="SUPFAM" id="SSF46785">
    <property type="entry name" value="Winged helix' DNA-binding domain"/>
    <property type="match status" value="1"/>
</dbReference>
<dbReference type="PANTHER" id="PTHR33164:SF43">
    <property type="entry name" value="HTH-TYPE TRANSCRIPTIONAL REPRESSOR YETL"/>
    <property type="match status" value="1"/>
</dbReference>
<dbReference type="RefSeq" id="WP_115958088.1">
    <property type="nucleotide sequence ID" value="NZ_CBCRVL010000027.1"/>
</dbReference>
<proteinExistence type="predicted"/>
<feature type="domain" description="HTH marR-type" evidence="1">
    <location>
        <begin position="12"/>
        <end position="144"/>
    </location>
</feature>
<dbReference type="SMART" id="SM00347">
    <property type="entry name" value="HTH_MARR"/>
    <property type="match status" value="1"/>
</dbReference>
<evidence type="ECO:0000313" key="3">
    <source>
        <dbReference type="Proteomes" id="UP000256769"/>
    </source>
</evidence>
<dbReference type="InterPro" id="IPR036388">
    <property type="entry name" value="WH-like_DNA-bd_sf"/>
</dbReference>
<dbReference type="Proteomes" id="UP000256769">
    <property type="component" value="Unassembled WGS sequence"/>
</dbReference>
<dbReference type="GO" id="GO:0006950">
    <property type="term" value="P:response to stress"/>
    <property type="evidence" value="ECO:0007669"/>
    <property type="project" value="TreeGrafter"/>
</dbReference>
<dbReference type="AlphaFoldDB" id="A0A3D9CQJ0"/>
<sequence>MKESKTESLPLRRQLGIAMVETYNNVYERSQEFFAMYGLTSQQYNVLSILHDAGKPLSTSDILKEMLEKNAGVSRLVDRLIIKQLVEKNVNTGDKRLIDVHLTEKGEALYKKVNQNLSGVDHVYSVLTDEEVNVLIGLLKKMKKE</sequence>
<evidence type="ECO:0000313" key="2">
    <source>
        <dbReference type="EMBL" id="REC68030.1"/>
    </source>
</evidence>
<gene>
    <name evidence="2" type="ORF">DRF59_06895</name>
</gene>
<dbReference type="PANTHER" id="PTHR33164">
    <property type="entry name" value="TRANSCRIPTIONAL REGULATOR, MARR FAMILY"/>
    <property type="match status" value="1"/>
</dbReference>
<dbReference type="GO" id="GO:0003700">
    <property type="term" value="F:DNA-binding transcription factor activity"/>
    <property type="evidence" value="ECO:0007669"/>
    <property type="project" value="InterPro"/>
</dbReference>
<dbReference type="InterPro" id="IPR039422">
    <property type="entry name" value="MarR/SlyA-like"/>
</dbReference>
<dbReference type="PRINTS" id="PR00598">
    <property type="entry name" value="HTHMARR"/>
</dbReference>
<protein>
    <submittedName>
        <fullName evidence="2">MarR family transcriptional regulator</fullName>
    </submittedName>
</protein>
<keyword evidence="3" id="KW-1185">Reference proteome</keyword>
<dbReference type="Gene3D" id="1.10.10.10">
    <property type="entry name" value="Winged helix-like DNA-binding domain superfamily/Winged helix DNA-binding domain"/>
    <property type="match status" value="1"/>
</dbReference>
<dbReference type="Pfam" id="PF12802">
    <property type="entry name" value="MarR_2"/>
    <property type="match status" value="1"/>
</dbReference>
<evidence type="ECO:0000259" key="1">
    <source>
        <dbReference type="PROSITE" id="PS50995"/>
    </source>
</evidence>